<dbReference type="SUPFAM" id="SSF53795">
    <property type="entry name" value="PEP carboxykinase-like"/>
    <property type="match status" value="1"/>
</dbReference>
<name>A0A218NZP2_THECE</name>
<dbReference type="OrthoDB" id="85965at2157"/>
<dbReference type="RefSeq" id="WP_088862086.1">
    <property type="nucleotide sequence ID" value="NZ_CP014854.1"/>
</dbReference>
<evidence type="ECO:0000313" key="2">
    <source>
        <dbReference type="Proteomes" id="UP000197156"/>
    </source>
</evidence>
<dbReference type="KEGG" id="tce:A3L02_00240"/>
<dbReference type="AlphaFoldDB" id="A0A218NZP2"/>
<reference evidence="1 2" key="1">
    <citation type="submission" date="2016-03" db="EMBL/GenBank/DDBJ databases">
        <title>Complete genome sequence of Thermococcus celer.</title>
        <authorList>
            <person name="Oger P.M."/>
        </authorList>
    </citation>
    <scope>NUCLEOTIDE SEQUENCE [LARGE SCALE GENOMIC DNA]</scope>
    <source>
        <strain evidence="1 2">Vu 13</strain>
    </source>
</reference>
<dbReference type="EMBL" id="CP014854">
    <property type="protein sequence ID" value="ASI98109.1"/>
    <property type="molecule type" value="Genomic_DNA"/>
</dbReference>
<dbReference type="InterPro" id="IPR027417">
    <property type="entry name" value="P-loop_NTPase"/>
</dbReference>
<protein>
    <recommendedName>
        <fullName evidence="3">Serine kinase</fullName>
    </recommendedName>
</protein>
<dbReference type="GeneID" id="33323132"/>
<accession>A0A218NZP2</accession>
<sequence length="307" mass="34225">MALNVGGVEVLFTGELDDGFEEAFMGLFARRYLPDVLEGSGDPDIAIERFRGDRFRVFGAIYDVSGVDRYKLEAGVPSAYGNEAPVFFLLQAAARAAMKRGRIFLTDSVSVVKPDGTAVLFVGYPHTGKSTMSALALARGLTVLSTENTVIEVRDGRLVVVGGTNVLVYDPKVEEIHHIRIPHDTQTRSGYRIKDLSDDSERRALLRKGVEIDKMVVLHAAFRCSGASFSTIKGRKVRKTLWYFSTALMKGLDYYEPMPLHVPMTDEIQENLREFLHVASSAYSERMFEAFGGHREIFERAFGILLE</sequence>
<dbReference type="Gene3D" id="3.40.50.300">
    <property type="entry name" value="P-loop containing nucleotide triphosphate hydrolases"/>
    <property type="match status" value="1"/>
</dbReference>
<dbReference type="Proteomes" id="UP000197156">
    <property type="component" value="Chromosome"/>
</dbReference>
<proteinExistence type="predicted"/>
<evidence type="ECO:0000313" key="1">
    <source>
        <dbReference type="EMBL" id="ASI98109.1"/>
    </source>
</evidence>
<evidence type="ECO:0008006" key="3">
    <source>
        <dbReference type="Google" id="ProtNLM"/>
    </source>
</evidence>
<gene>
    <name evidence="1" type="ORF">A3L02_00240</name>
</gene>
<keyword evidence="2" id="KW-1185">Reference proteome</keyword>
<organism evidence="1 2">
    <name type="scientific">Thermococcus celer Vu 13 = JCM 8558</name>
    <dbReference type="NCBI Taxonomy" id="1293037"/>
    <lineage>
        <taxon>Archaea</taxon>
        <taxon>Methanobacteriati</taxon>
        <taxon>Methanobacteriota</taxon>
        <taxon>Thermococci</taxon>
        <taxon>Thermococcales</taxon>
        <taxon>Thermococcaceae</taxon>
        <taxon>Thermococcus</taxon>
    </lineage>
</organism>